<evidence type="ECO:0000313" key="2">
    <source>
        <dbReference type="EMBL" id="GAB0058090.1"/>
    </source>
</evidence>
<feature type="region of interest" description="Disordered" evidence="1">
    <location>
        <begin position="286"/>
        <end position="305"/>
    </location>
</feature>
<dbReference type="RefSeq" id="WP_420905770.1">
    <property type="nucleotide sequence ID" value="NZ_BAAFGK010000004.1"/>
</dbReference>
<accession>A0ABQ0CB59</accession>
<name>A0ABQ0CB59_9PROT</name>
<protein>
    <submittedName>
        <fullName evidence="2">Uncharacterized protein</fullName>
    </submittedName>
</protein>
<organism evidence="2 3">
    <name type="scientific">Candidatus Magnetaquiglobus chichijimensis</name>
    <dbReference type="NCBI Taxonomy" id="3141448"/>
    <lineage>
        <taxon>Bacteria</taxon>
        <taxon>Pseudomonadati</taxon>
        <taxon>Pseudomonadota</taxon>
        <taxon>Magnetococcia</taxon>
        <taxon>Magnetococcales</taxon>
        <taxon>Candidatus Magnetaquicoccaceae</taxon>
        <taxon>Candidatus Magnetaquiglobus</taxon>
    </lineage>
</organism>
<evidence type="ECO:0000313" key="3">
    <source>
        <dbReference type="Proteomes" id="UP001628193"/>
    </source>
</evidence>
<evidence type="ECO:0000256" key="1">
    <source>
        <dbReference type="SAM" id="MobiDB-lite"/>
    </source>
</evidence>
<gene>
    <name evidence="2" type="ORF">SIID45300_02432</name>
</gene>
<keyword evidence="3" id="KW-1185">Reference proteome</keyword>
<proteinExistence type="predicted"/>
<dbReference type="EMBL" id="BAAFGK010000004">
    <property type="protein sequence ID" value="GAB0058090.1"/>
    <property type="molecule type" value="Genomic_DNA"/>
</dbReference>
<reference evidence="2 3" key="1">
    <citation type="submission" date="2024-09" db="EMBL/GenBank/DDBJ databases">
        <title>Draft genome sequence of Candidatus Magnetaquicoccaceae bacterium FCR-1.</title>
        <authorList>
            <person name="Shimoshige H."/>
            <person name="Shimamura S."/>
            <person name="Taoka A."/>
            <person name="Kobayashi H."/>
            <person name="Maekawa T."/>
        </authorList>
    </citation>
    <scope>NUCLEOTIDE SEQUENCE [LARGE SCALE GENOMIC DNA]</scope>
    <source>
        <strain evidence="2 3">FCR-1</strain>
    </source>
</reference>
<sequence>MLLTRDQILAAPARESDATSAELEECERRLEGLCHTLTKPLLSVRSWVKTQTDQYDRIIADIDRQKKFTDQMLKTWDTSSFLRDLETWGTSSFLRDLETWGTSSFLRDLKTWDTSLFIQELEKDESYALDRNQARWISCVTFDRSVHHELRVISIPLFTPDWSLYRDTPSAPLWHRIAYSLNVSPLLLEAVWRRSGAIRMNFREWLSGCGVAFSERLLIAESAVICGSLEAKGFSCVLPHAHYVDADKFLRWARQNGWRVPDKLFSVAPITIQGSVVHETDPIVPDPPATYHAPPKNKGGRPSGRVSPLTILIEVTYHALLKDHPERKPTAKEILLEIRDHDDEQIIQEITGDQDILWCDPVTRQDRPSLTFRTLRNRISSMSFPINPADHD</sequence>
<comment type="caution">
    <text evidence="2">The sequence shown here is derived from an EMBL/GenBank/DDBJ whole genome shotgun (WGS) entry which is preliminary data.</text>
</comment>
<dbReference type="Proteomes" id="UP001628193">
    <property type="component" value="Unassembled WGS sequence"/>
</dbReference>